<keyword evidence="2" id="KW-1185">Reference proteome</keyword>
<dbReference type="EMBL" id="JAUSTN010000002">
    <property type="protein sequence ID" value="MDQ0274478.1"/>
    <property type="molecule type" value="Genomic_DNA"/>
</dbReference>
<dbReference type="Proteomes" id="UP001236559">
    <property type="component" value="Unassembled WGS sequence"/>
</dbReference>
<sequence>MKKLILKALKFTALKKIKNINKKKRLNPKSYFNIYRATRRIKKRNKELSEKNI</sequence>
<reference evidence="1 2" key="1">
    <citation type="submission" date="2023-07" db="EMBL/GenBank/DDBJ databases">
        <title>Genomic Encyclopedia of Type Strains, Phase IV (KMG-IV): sequencing the most valuable type-strain genomes for metagenomic binning, comparative biology and taxonomic classification.</title>
        <authorList>
            <person name="Goeker M."/>
        </authorList>
    </citation>
    <scope>NUCLEOTIDE SEQUENCE [LARGE SCALE GENOMIC DNA]</scope>
    <source>
        <strain evidence="1 2">DSM 22616</strain>
    </source>
</reference>
<evidence type="ECO:0000313" key="2">
    <source>
        <dbReference type="Proteomes" id="UP001236559"/>
    </source>
</evidence>
<gene>
    <name evidence="1" type="ORF">J2S72_000486</name>
</gene>
<comment type="caution">
    <text evidence="1">The sequence shown here is derived from an EMBL/GenBank/DDBJ whole genome shotgun (WGS) entry which is preliminary data.</text>
</comment>
<protein>
    <submittedName>
        <fullName evidence="1">Uncharacterized protein</fullName>
    </submittedName>
</protein>
<name>A0ABU0ATE0_9FIRM</name>
<evidence type="ECO:0000313" key="1">
    <source>
        <dbReference type="EMBL" id="MDQ0274478.1"/>
    </source>
</evidence>
<proteinExistence type="predicted"/>
<dbReference type="RefSeq" id="WP_023055488.1">
    <property type="nucleotide sequence ID" value="NZ_JAUSTN010000002.1"/>
</dbReference>
<organism evidence="1 2">
    <name type="scientific">Peptoniphilus koenoeneniae</name>
    <dbReference type="NCBI Taxonomy" id="507751"/>
    <lineage>
        <taxon>Bacteria</taxon>
        <taxon>Bacillati</taxon>
        <taxon>Bacillota</taxon>
        <taxon>Tissierellia</taxon>
        <taxon>Tissierellales</taxon>
        <taxon>Peptoniphilaceae</taxon>
        <taxon>Peptoniphilus</taxon>
    </lineage>
</organism>
<accession>A0ABU0ATE0</accession>